<gene>
    <name evidence="3" type="ORF">RFI_16806</name>
</gene>
<dbReference type="AlphaFoldDB" id="X6N2Z0"/>
<proteinExistence type="predicted"/>
<accession>X6N2Z0</accession>
<keyword evidence="2" id="KW-0812">Transmembrane</keyword>
<organism evidence="3 4">
    <name type="scientific">Reticulomyxa filosa</name>
    <dbReference type="NCBI Taxonomy" id="46433"/>
    <lineage>
        <taxon>Eukaryota</taxon>
        <taxon>Sar</taxon>
        <taxon>Rhizaria</taxon>
        <taxon>Retaria</taxon>
        <taxon>Foraminifera</taxon>
        <taxon>Monothalamids</taxon>
        <taxon>Reticulomyxidae</taxon>
        <taxon>Reticulomyxa</taxon>
    </lineage>
</organism>
<keyword evidence="4" id="KW-1185">Reference proteome</keyword>
<protein>
    <submittedName>
        <fullName evidence="3">Uncharacterized protein</fullName>
    </submittedName>
</protein>
<comment type="caution">
    <text evidence="3">The sequence shown here is derived from an EMBL/GenBank/DDBJ whole genome shotgun (WGS) entry which is preliminary data.</text>
</comment>
<feature type="compositionally biased region" description="Polar residues" evidence="1">
    <location>
        <begin position="108"/>
        <end position="122"/>
    </location>
</feature>
<reference evidence="3 4" key="1">
    <citation type="journal article" date="2013" name="Curr. Biol.">
        <title>The Genome of the Foraminiferan Reticulomyxa filosa.</title>
        <authorList>
            <person name="Glockner G."/>
            <person name="Hulsmann N."/>
            <person name="Schleicher M."/>
            <person name="Noegel A.A."/>
            <person name="Eichinger L."/>
            <person name="Gallinger C."/>
            <person name="Pawlowski J."/>
            <person name="Sierra R."/>
            <person name="Euteneuer U."/>
            <person name="Pillet L."/>
            <person name="Moustafa A."/>
            <person name="Platzer M."/>
            <person name="Groth M."/>
            <person name="Szafranski K."/>
            <person name="Schliwa M."/>
        </authorList>
    </citation>
    <scope>NUCLEOTIDE SEQUENCE [LARGE SCALE GENOMIC DNA]</scope>
</reference>
<keyword evidence="2" id="KW-0472">Membrane</keyword>
<dbReference type="Proteomes" id="UP000023152">
    <property type="component" value="Unassembled WGS sequence"/>
</dbReference>
<evidence type="ECO:0000256" key="2">
    <source>
        <dbReference type="SAM" id="Phobius"/>
    </source>
</evidence>
<name>X6N2Z0_RETFI</name>
<evidence type="ECO:0000313" key="3">
    <source>
        <dbReference type="EMBL" id="ETO20416.1"/>
    </source>
</evidence>
<feature type="region of interest" description="Disordered" evidence="1">
    <location>
        <begin position="64"/>
        <end position="122"/>
    </location>
</feature>
<keyword evidence="2" id="KW-1133">Transmembrane helix</keyword>
<dbReference type="EMBL" id="ASPP01012632">
    <property type="protein sequence ID" value="ETO20416.1"/>
    <property type="molecule type" value="Genomic_DNA"/>
</dbReference>
<feature type="compositionally biased region" description="Low complexity" evidence="1">
    <location>
        <begin position="77"/>
        <end position="95"/>
    </location>
</feature>
<feature type="transmembrane region" description="Helical" evidence="2">
    <location>
        <begin position="12"/>
        <end position="33"/>
    </location>
</feature>
<evidence type="ECO:0000256" key="1">
    <source>
        <dbReference type="SAM" id="MobiDB-lite"/>
    </source>
</evidence>
<evidence type="ECO:0000313" key="4">
    <source>
        <dbReference type="Proteomes" id="UP000023152"/>
    </source>
</evidence>
<sequence>MQRVFGKINLFSALLCSGYSTFFPKFMLFLTFISKCFLLLSAQCTSNEQREAVLKVIGISKPFNDNDGNSDSDNDNDNNNNSNANAHTNANINTNEKISDRKNGGNEGSQTKPDNVNRKTSYILNKPQSKEFTIIGSVPRPHPDSPATPNRMYVKISDYGFQNHLNFDQNVNLLIFSKKITLKFNTHNYTFFFLIRNEMNDQLLGRLSN</sequence>